<dbReference type="AlphaFoldDB" id="A0A0J9E4L7"/>
<protein>
    <recommendedName>
        <fullName evidence="8">LemA family protein</fullName>
    </recommendedName>
</protein>
<evidence type="ECO:0000313" key="6">
    <source>
        <dbReference type="EMBL" id="KMW10420.1"/>
    </source>
</evidence>
<proteinExistence type="inferred from homology"/>
<dbReference type="EMBL" id="ADLK01000060">
    <property type="protein sequence ID" value="KMW10420.1"/>
    <property type="molecule type" value="Genomic_DNA"/>
</dbReference>
<dbReference type="PANTHER" id="PTHR34478:SF1">
    <property type="entry name" value="PROTEIN LEMA"/>
    <property type="match status" value="1"/>
</dbReference>
<comment type="caution">
    <text evidence="6">The sequence shown here is derived from an EMBL/GenBank/DDBJ whole genome shotgun (WGS) entry which is preliminary data.</text>
</comment>
<dbReference type="Gene3D" id="1.20.1440.20">
    <property type="entry name" value="LemA-like domain"/>
    <property type="match status" value="1"/>
</dbReference>
<dbReference type="PANTHER" id="PTHR34478">
    <property type="entry name" value="PROTEIN LEMA"/>
    <property type="match status" value="1"/>
</dbReference>
<sequence>MNPMIVFLIVVLVIVFWCIRTANDFKRKEIRVQEGLSGVEVALTKRYDMLIKMMDTLSGQFFAVAENYPELRSSNVFVELQRGKRNAEEHLQAARRLYNSSVTAYNTAIAMFPAKLLTGSRQPKNSLLQTQASARM</sequence>
<keyword evidence="5" id="KW-0472">Membrane</keyword>
<evidence type="ECO:0000256" key="4">
    <source>
        <dbReference type="ARBA" id="ARBA00022989"/>
    </source>
</evidence>
<keyword evidence="4" id="KW-1133">Transmembrane helix</keyword>
<dbReference type="InterPro" id="IPR007156">
    <property type="entry name" value="MamQ_LemA"/>
</dbReference>
<dbReference type="GO" id="GO:0016020">
    <property type="term" value="C:membrane"/>
    <property type="evidence" value="ECO:0007669"/>
    <property type="project" value="UniProtKB-SubCell"/>
</dbReference>
<dbReference type="GeneID" id="93166074"/>
<gene>
    <name evidence="6" type="ORF">HMPREF9470_05562</name>
</gene>
<dbReference type="Proteomes" id="UP000037392">
    <property type="component" value="Unassembled WGS sequence"/>
</dbReference>
<accession>A0A0J9E4L7</accession>
<keyword evidence="3" id="KW-0812">Transmembrane</keyword>
<evidence type="ECO:0000256" key="1">
    <source>
        <dbReference type="ARBA" id="ARBA00004167"/>
    </source>
</evidence>
<reference evidence="6 7" key="1">
    <citation type="submission" date="2011-04" db="EMBL/GenBank/DDBJ databases">
        <title>The Genome Sequence of Clostridium citroniae WAL-19142.</title>
        <authorList>
            <consortium name="The Broad Institute Genome Sequencing Platform"/>
            <person name="Earl A."/>
            <person name="Ward D."/>
            <person name="Feldgarden M."/>
            <person name="Gevers D."/>
            <person name="Warren Y.A."/>
            <person name="Tyrrell K.L."/>
            <person name="Citron D.M."/>
            <person name="Goldstein E.J."/>
            <person name="Daigneault M."/>
            <person name="Allen-Vercoe E."/>
            <person name="Young S.K."/>
            <person name="Zeng Q."/>
            <person name="Gargeya S."/>
            <person name="Fitzgerald M."/>
            <person name="Haas B."/>
            <person name="Abouelleil A."/>
            <person name="Alvarado L."/>
            <person name="Arachchi H.M."/>
            <person name="Berlin A."/>
            <person name="Brown A."/>
            <person name="Chapman S.B."/>
            <person name="Chen Z."/>
            <person name="Dunbar C."/>
            <person name="Freedman E."/>
            <person name="Gearin G."/>
            <person name="Gellesch M."/>
            <person name="Goldberg J."/>
            <person name="Griggs A."/>
            <person name="Gujja S."/>
            <person name="Heilman E.R."/>
            <person name="Heiman D."/>
            <person name="Howarth C."/>
            <person name="Larson L."/>
            <person name="Lui A."/>
            <person name="MacDonald P.J."/>
            <person name="Mehta T."/>
            <person name="Montmayeur A."/>
            <person name="Murphy C."/>
            <person name="Neiman D."/>
            <person name="Pearson M."/>
            <person name="Priest M."/>
            <person name="Roberts A."/>
            <person name="Saif S."/>
            <person name="Shea T."/>
            <person name="Shenoy N."/>
            <person name="Sisk P."/>
            <person name="Stolte C."/>
            <person name="Sykes S."/>
            <person name="White J."/>
            <person name="Yandava C."/>
            <person name="Wortman J."/>
            <person name="Nusbaum C."/>
            <person name="Birren B."/>
        </authorList>
    </citation>
    <scope>NUCLEOTIDE SEQUENCE [LARGE SCALE GENOMIC DNA]</scope>
    <source>
        <strain evidence="6 7">WAL-19142</strain>
    </source>
</reference>
<evidence type="ECO:0000256" key="5">
    <source>
        <dbReference type="ARBA" id="ARBA00023136"/>
    </source>
</evidence>
<dbReference type="Pfam" id="PF04011">
    <property type="entry name" value="LemA"/>
    <property type="match status" value="1"/>
</dbReference>
<evidence type="ECO:0000256" key="3">
    <source>
        <dbReference type="ARBA" id="ARBA00022692"/>
    </source>
</evidence>
<dbReference type="InterPro" id="IPR023353">
    <property type="entry name" value="LemA-like_dom_sf"/>
</dbReference>
<comment type="subcellular location">
    <subcellularLocation>
        <location evidence="1">Membrane</location>
        <topology evidence="1">Single-pass membrane protein</topology>
    </subcellularLocation>
</comment>
<evidence type="ECO:0008006" key="8">
    <source>
        <dbReference type="Google" id="ProtNLM"/>
    </source>
</evidence>
<evidence type="ECO:0000313" key="7">
    <source>
        <dbReference type="Proteomes" id="UP000037392"/>
    </source>
</evidence>
<name>A0A0J9E4L7_9FIRM</name>
<evidence type="ECO:0000256" key="2">
    <source>
        <dbReference type="ARBA" id="ARBA00008854"/>
    </source>
</evidence>
<dbReference type="SUPFAM" id="SSF140478">
    <property type="entry name" value="LemA-like"/>
    <property type="match status" value="1"/>
</dbReference>
<dbReference type="RefSeq" id="WP_053095386.1">
    <property type="nucleotide sequence ID" value="NZ_KQ235888.1"/>
</dbReference>
<organism evidence="6 7">
    <name type="scientific">[Clostridium] citroniae WAL-19142</name>
    <dbReference type="NCBI Taxonomy" id="742734"/>
    <lineage>
        <taxon>Bacteria</taxon>
        <taxon>Bacillati</taxon>
        <taxon>Bacillota</taxon>
        <taxon>Clostridia</taxon>
        <taxon>Lachnospirales</taxon>
        <taxon>Lachnospiraceae</taxon>
        <taxon>Enterocloster</taxon>
    </lineage>
</organism>
<dbReference type="OrthoDB" id="9804152at2"/>
<comment type="similarity">
    <text evidence="2">Belongs to the LemA family.</text>
</comment>
<dbReference type="PATRIC" id="fig|742734.4.peg.5958"/>